<evidence type="ECO:0000259" key="1">
    <source>
        <dbReference type="Pfam" id="PF11926"/>
    </source>
</evidence>
<reference evidence="3" key="2">
    <citation type="submission" date="2025-08" db="UniProtKB">
        <authorList>
            <consortium name="RefSeq"/>
        </authorList>
    </citation>
    <scope>IDENTIFICATION</scope>
</reference>
<dbReference type="AlphaFoldDB" id="A0AB32WAN5"/>
<dbReference type="PANTHER" id="PTHR47374">
    <property type="entry name" value="ENDOSOME ANTIGEN-LIKE PROTEIN, PUTATIVE (DUF3444)-RELATED"/>
    <property type="match status" value="1"/>
</dbReference>
<dbReference type="Proteomes" id="UP000694886">
    <property type="component" value="Chromosome 4"/>
</dbReference>
<dbReference type="RefSeq" id="XP_017975148.1">
    <property type="nucleotide sequence ID" value="XM_018119659.1"/>
</dbReference>
<name>A0AB32WAN5_THECC</name>
<dbReference type="Pfam" id="PF11926">
    <property type="entry name" value="DUF3444"/>
    <property type="match status" value="1"/>
</dbReference>
<dbReference type="InterPro" id="IPR024593">
    <property type="entry name" value="DUF3444"/>
</dbReference>
<sequence>MFDIKRARKLESCESRISNENNVMDSQLATEILIQRHENSRSSKRWRMGFYKAGDGYGNIYESNSMEIVSKIITDAKVSTYLGERQVHDSKLPTQSVIFEGSVVGEQKKEIYDQEESWTACAMSSIGTMAGKPHDKFSPSMFLSDPSKKSSRLENCNQDYYTFDNTRNAALYSVGQVWAIYNEEGMPRRYAQIICIDEFPFRLHVSWFNLFQLQPMRENGMN</sequence>
<dbReference type="GeneID" id="108661761"/>
<reference evidence="2" key="1">
    <citation type="journal article" date="1997" name="Nucleic Acids Res.">
        <title>tRNAscan-SE: a program for improved detection of transfer RNA genes in genomic sequence.</title>
        <authorList>
            <person name="Lowe T.M."/>
            <person name="Eddy S.R."/>
        </authorList>
    </citation>
    <scope>NUCLEOTIDE SEQUENCE [LARGE SCALE GENOMIC DNA]</scope>
    <source>
        <strain evidence="2">r\B97-61/B2</strain>
    </source>
</reference>
<feature type="domain" description="DUF3444" evidence="1">
    <location>
        <begin position="155"/>
        <end position="212"/>
    </location>
</feature>
<organism evidence="2 3">
    <name type="scientific">Theobroma cacao</name>
    <name type="common">Cacao</name>
    <name type="synonym">Cocoa</name>
    <dbReference type="NCBI Taxonomy" id="3641"/>
    <lineage>
        <taxon>Eukaryota</taxon>
        <taxon>Viridiplantae</taxon>
        <taxon>Streptophyta</taxon>
        <taxon>Embryophyta</taxon>
        <taxon>Tracheophyta</taxon>
        <taxon>Spermatophyta</taxon>
        <taxon>Magnoliopsida</taxon>
        <taxon>eudicotyledons</taxon>
        <taxon>Gunneridae</taxon>
        <taxon>Pentapetalae</taxon>
        <taxon>rosids</taxon>
        <taxon>malvids</taxon>
        <taxon>Malvales</taxon>
        <taxon>Malvaceae</taxon>
        <taxon>Byttnerioideae</taxon>
        <taxon>Theobroma</taxon>
    </lineage>
</organism>
<evidence type="ECO:0000313" key="2">
    <source>
        <dbReference type="Proteomes" id="UP000694886"/>
    </source>
</evidence>
<dbReference type="KEGG" id="tcc:108661761"/>
<proteinExistence type="predicted"/>
<dbReference type="Gramene" id="Tc04v2_t004030.1">
    <property type="protein sequence ID" value="Tc04v2_p004030.1"/>
    <property type="gene ID" value="Tc04v2_g004030"/>
</dbReference>
<protein>
    <submittedName>
        <fullName evidence="3">Uncharacterized protein LOC108661761</fullName>
    </submittedName>
</protein>
<dbReference type="PANTHER" id="PTHR47374:SF2">
    <property type="entry name" value="OS01G0927400 PROTEIN"/>
    <property type="match status" value="1"/>
</dbReference>
<accession>A0AB32WAN5</accession>
<evidence type="ECO:0000313" key="3">
    <source>
        <dbReference type="RefSeq" id="XP_017975148.1"/>
    </source>
</evidence>
<gene>
    <name evidence="3" type="primary">LOC108661761</name>
</gene>